<dbReference type="InterPro" id="IPR011992">
    <property type="entry name" value="EF-hand-dom_pair"/>
</dbReference>
<evidence type="ECO:0000256" key="2">
    <source>
        <dbReference type="ARBA" id="ARBA00022707"/>
    </source>
</evidence>
<evidence type="ECO:0000256" key="3">
    <source>
        <dbReference type="ARBA" id="ARBA00022723"/>
    </source>
</evidence>
<evidence type="ECO:0000256" key="6">
    <source>
        <dbReference type="ARBA" id="ARBA00023288"/>
    </source>
</evidence>
<evidence type="ECO:0000259" key="8">
    <source>
        <dbReference type="PROSITE" id="PS50222"/>
    </source>
</evidence>
<proteinExistence type="inferred from homology"/>
<evidence type="ECO:0000256" key="7">
    <source>
        <dbReference type="SAM" id="MobiDB-lite"/>
    </source>
</evidence>
<keyword evidence="2" id="KW-0519">Myristate</keyword>
<feature type="domain" description="EF-hand" evidence="8">
    <location>
        <begin position="110"/>
        <end position="145"/>
    </location>
</feature>
<dbReference type="SUPFAM" id="SSF47473">
    <property type="entry name" value="EF-hand"/>
    <property type="match status" value="1"/>
</dbReference>
<organism evidence="9 10">
    <name type="scientific">Adineta ricciae</name>
    <name type="common">Rotifer</name>
    <dbReference type="NCBI Taxonomy" id="249248"/>
    <lineage>
        <taxon>Eukaryota</taxon>
        <taxon>Metazoa</taxon>
        <taxon>Spiralia</taxon>
        <taxon>Gnathifera</taxon>
        <taxon>Rotifera</taxon>
        <taxon>Eurotatoria</taxon>
        <taxon>Bdelloidea</taxon>
        <taxon>Adinetida</taxon>
        <taxon>Adinetidae</taxon>
        <taxon>Adineta</taxon>
    </lineage>
</organism>
<dbReference type="EMBL" id="CAJNOJ010000245">
    <property type="protein sequence ID" value="CAF1331678.1"/>
    <property type="molecule type" value="Genomic_DNA"/>
</dbReference>
<keyword evidence="4" id="KW-0677">Repeat</keyword>
<feature type="domain" description="EF-hand" evidence="8">
    <location>
        <begin position="74"/>
        <end position="109"/>
    </location>
</feature>
<dbReference type="InterPro" id="IPR018247">
    <property type="entry name" value="EF_Hand_1_Ca_BS"/>
</dbReference>
<dbReference type="GO" id="GO:0005509">
    <property type="term" value="F:calcium ion binding"/>
    <property type="evidence" value="ECO:0007669"/>
    <property type="project" value="InterPro"/>
</dbReference>
<keyword evidence="3" id="KW-0479">Metal-binding</keyword>
<dbReference type="PROSITE" id="PS50222">
    <property type="entry name" value="EF_HAND_2"/>
    <property type="match status" value="3"/>
</dbReference>
<sequence length="229" mass="26332">MELKNLLRLAINVMGNKSLAKLRPADLNDFRRHTTFTEAEIQEWYKCFHKDCPSGELTADEFKKIYAQFFTAGDSSAFAEHVFRCFDTNGDRKVSFREFLLALHTTAHGTLEQKLEWAFHLYDRDGDGYISRDEMFVIIDAIYKMIGSTAQLPEDESTAEKRTNKIFRSYDNDRDGRLSREEFIRGAKADQSIVQLLQSDRRPMSTSAANMSFHSSENTPSSSTARLRT</sequence>
<dbReference type="SMART" id="SM00054">
    <property type="entry name" value="EFh"/>
    <property type="match status" value="4"/>
</dbReference>
<gene>
    <name evidence="9" type="ORF">EDS130_LOCUS32225</name>
</gene>
<comment type="similarity">
    <text evidence="1">Belongs to the recoverin family.</text>
</comment>
<dbReference type="PANTHER" id="PTHR23055">
    <property type="entry name" value="CALCIUM BINDING PROTEINS"/>
    <property type="match status" value="1"/>
</dbReference>
<dbReference type="FunFam" id="1.10.238.10:FF:000009">
    <property type="entry name" value="Visinin-like protein 1"/>
    <property type="match status" value="1"/>
</dbReference>
<evidence type="ECO:0000256" key="1">
    <source>
        <dbReference type="ARBA" id="ARBA00006049"/>
    </source>
</evidence>
<comment type="caution">
    <text evidence="9">The sequence shown here is derived from an EMBL/GenBank/DDBJ whole genome shotgun (WGS) entry which is preliminary data.</text>
</comment>
<dbReference type="InterPro" id="IPR028846">
    <property type="entry name" value="Recoverin"/>
</dbReference>
<feature type="domain" description="EF-hand" evidence="8">
    <location>
        <begin position="158"/>
        <end position="193"/>
    </location>
</feature>
<dbReference type="Proteomes" id="UP000663852">
    <property type="component" value="Unassembled WGS sequence"/>
</dbReference>
<accession>A0A815FYP3</accession>
<dbReference type="AlphaFoldDB" id="A0A815FYP3"/>
<dbReference type="PRINTS" id="PR00450">
    <property type="entry name" value="RECOVERIN"/>
</dbReference>
<dbReference type="Pfam" id="PF13499">
    <property type="entry name" value="EF-hand_7"/>
    <property type="match status" value="2"/>
</dbReference>
<evidence type="ECO:0000313" key="9">
    <source>
        <dbReference type="EMBL" id="CAF1331678.1"/>
    </source>
</evidence>
<protein>
    <recommendedName>
        <fullName evidence="8">EF-hand domain-containing protein</fullName>
    </recommendedName>
</protein>
<dbReference type="OrthoDB" id="191686at2759"/>
<feature type="region of interest" description="Disordered" evidence="7">
    <location>
        <begin position="205"/>
        <end position="229"/>
    </location>
</feature>
<keyword evidence="6" id="KW-0449">Lipoprotein</keyword>
<evidence type="ECO:0000256" key="5">
    <source>
        <dbReference type="ARBA" id="ARBA00022837"/>
    </source>
</evidence>
<reference evidence="9" key="1">
    <citation type="submission" date="2021-02" db="EMBL/GenBank/DDBJ databases">
        <authorList>
            <person name="Nowell W R."/>
        </authorList>
    </citation>
    <scope>NUCLEOTIDE SEQUENCE</scope>
</reference>
<dbReference type="Gene3D" id="1.10.238.10">
    <property type="entry name" value="EF-hand"/>
    <property type="match status" value="1"/>
</dbReference>
<dbReference type="InterPro" id="IPR002048">
    <property type="entry name" value="EF_hand_dom"/>
</dbReference>
<dbReference type="PANTHER" id="PTHR23055:SF178">
    <property type="entry name" value="NEUROCALCIN HOMOLOG"/>
    <property type="match status" value="1"/>
</dbReference>
<dbReference type="CDD" id="cd00051">
    <property type="entry name" value="EFh"/>
    <property type="match status" value="2"/>
</dbReference>
<evidence type="ECO:0000313" key="10">
    <source>
        <dbReference type="Proteomes" id="UP000663852"/>
    </source>
</evidence>
<dbReference type="PROSITE" id="PS00018">
    <property type="entry name" value="EF_HAND_1"/>
    <property type="match status" value="3"/>
</dbReference>
<keyword evidence="5" id="KW-0106">Calcium</keyword>
<name>A0A815FYP3_ADIRI</name>
<evidence type="ECO:0000256" key="4">
    <source>
        <dbReference type="ARBA" id="ARBA00022737"/>
    </source>
</evidence>